<sequence>MRDEDLDFSRLKTVSSFDLGNDQTMAVDVPPQELQNFSPSSLLIESLIEQICSLMEKEPSNQRKLYLAVCEKLHQMNLIGESYEKEEFQFMRSHYQNALYHLLAIAKSTAAENKIILPNNKSRLSIAKPSKPLELSRYHTEFKELEFIAKGGFGRVYKAQHKLDGEIYAIKKIYLRYRSVSHFLRNLREVKMLAKLNHPNIVAYKAAWLEASGEAERASCVEVSSSDTTTTTKTGSITQTNDSLDVVFEYSEKSRADVRTGDDESEKHKFSKETFESSTTSISENGEKQICQIGEAKYQFTMDSLATVQQSAILYIQMQLCHKTLRQWLDCRNDELAEICPEQILEVFKQIVRGVEYIHSQGIVHHDIKPSNIFVSDDLRLVQVGDFGLACRLLAHSQPSGVVFSHQPGQLGTKLYAAPEQLRGGCHAKSDVYSLGIVLFELIQPFCTAMERSKLISQLRGGHIPIELTAKYNNIAMIISQTVTSLNKRPTSSELLDNIKEIRHAKFNKNSDEHLSTINELKRESLAKDEEIALLKQQLEELSKRFGQINDPKPST</sequence>
<name>A0ABN7AEE3_9HEMI</name>
<evidence type="ECO:0000256" key="9">
    <source>
        <dbReference type="ARBA" id="ARBA00042914"/>
    </source>
</evidence>
<evidence type="ECO:0000259" key="12">
    <source>
        <dbReference type="PROSITE" id="PS50011"/>
    </source>
</evidence>
<evidence type="ECO:0000313" key="13">
    <source>
        <dbReference type="EMBL" id="BES89236.1"/>
    </source>
</evidence>
<dbReference type="Pfam" id="PF22949">
    <property type="entry name" value="HRI2_3H"/>
    <property type="match status" value="1"/>
</dbReference>
<gene>
    <name evidence="13" type="ORF">NTJ_02043</name>
</gene>
<evidence type="ECO:0000256" key="7">
    <source>
        <dbReference type="ARBA" id="ARBA00022840"/>
    </source>
</evidence>
<evidence type="ECO:0000313" key="14">
    <source>
        <dbReference type="Proteomes" id="UP001307889"/>
    </source>
</evidence>
<dbReference type="Gene3D" id="3.30.200.20">
    <property type="entry name" value="Phosphorylase Kinase, domain 1"/>
    <property type="match status" value="1"/>
</dbReference>
<evidence type="ECO:0000256" key="8">
    <source>
        <dbReference type="ARBA" id="ARBA00037982"/>
    </source>
</evidence>
<keyword evidence="3" id="KW-0597">Phosphoprotein</keyword>
<organism evidence="13 14">
    <name type="scientific">Nesidiocoris tenuis</name>
    <dbReference type="NCBI Taxonomy" id="355587"/>
    <lineage>
        <taxon>Eukaryota</taxon>
        <taxon>Metazoa</taxon>
        <taxon>Ecdysozoa</taxon>
        <taxon>Arthropoda</taxon>
        <taxon>Hexapoda</taxon>
        <taxon>Insecta</taxon>
        <taxon>Pterygota</taxon>
        <taxon>Neoptera</taxon>
        <taxon>Paraneoptera</taxon>
        <taxon>Hemiptera</taxon>
        <taxon>Heteroptera</taxon>
        <taxon>Panheteroptera</taxon>
        <taxon>Cimicomorpha</taxon>
        <taxon>Miridae</taxon>
        <taxon>Dicyphina</taxon>
        <taxon>Nesidiocoris</taxon>
    </lineage>
</organism>
<dbReference type="CDD" id="cd13996">
    <property type="entry name" value="STKc_EIF2AK"/>
    <property type="match status" value="1"/>
</dbReference>
<feature type="domain" description="Protein kinase" evidence="12">
    <location>
        <begin position="142"/>
        <end position="507"/>
    </location>
</feature>
<dbReference type="SUPFAM" id="SSF56112">
    <property type="entry name" value="Protein kinase-like (PK-like)"/>
    <property type="match status" value="1"/>
</dbReference>
<evidence type="ECO:0000256" key="11">
    <source>
        <dbReference type="SAM" id="MobiDB-lite"/>
    </source>
</evidence>
<dbReference type="PROSITE" id="PS50011">
    <property type="entry name" value="PROTEIN_KINASE_DOM"/>
    <property type="match status" value="1"/>
</dbReference>
<proteinExistence type="inferred from homology"/>
<dbReference type="PANTHER" id="PTHR11042">
    <property type="entry name" value="EUKARYOTIC TRANSLATION INITIATION FACTOR 2-ALPHA KINASE EIF2-ALPHA KINASE -RELATED"/>
    <property type="match status" value="1"/>
</dbReference>
<keyword evidence="13" id="KW-0396">Initiation factor</keyword>
<evidence type="ECO:0000256" key="4">
    <source>
        <dbReference type="ARBA" id="ARBA00022679"/>
    </source>
</evidence>
<feature type="coiled-coil region" evidence="10">
    <location>
        <begin position="518"/>
        <end position="545"/>
    </location>
</feature>
<evidence type="ECO:0000256" key="5">
    <source>
        <dbReference type="ARBA" id="ARBA00022741"/>
    </source>
</evidence>
<dbReference type="SMART" id="SM00220">
    <property type="entry name" value="S_TKc"/>
    <property type="match status" value="1"/>
</dbReference>
<feature type="region of interest" description="Disordered" evidence="11">
    <location>
        <begin position="257"/>
        <end position="278"/>
    </location>
</feature>
<dbReference type="InterPro" id="IPR050339">
    <property type="entry name" value="CC_SR_Kinase"/>
</dbReference>
<accession>A0ABN7AEE3</accession>
<dbReference type="Pfam" id="PF00069">
    <property type="entry name" value="Pkinase"/>
    <property type="match status" value="2"/>
</dbReference>
<dbReference type="InterPro" id="IPR000719">
    <property type="entry name" value="Prot_kinase_dom"/>
</dbReference>
<keyword evidence="5" id="KW-0547">Nucleotide-binding</keyword>
<dbReference type="Gene3D" id="1.10.510.10">
    <property type="entry name" value="Transferase(Phosphotransferase) domain 1"/>
    <property type="match status" value="1"/>
</dbReference>
<comment type="similarity">
    <text evidence="8">Belongs to the protein kinase superfamily. Ser/Thr protein kinase family. GCN2 subfamily.</text>
</comment>
<dbReference type="GO" id="GO:0003743">
    <property type="term" value="F:translation initiation factor activity"/>
    <property type="evidence" value="ECO:0007669"/>
    <property type="project" value="UniProtKB-KW"/>
</dbReference>
<evidence type="ECO:0000256" key="1">
    <source>
        <dbReference type="ARBA" id="ARBA00012513"/>
    </source>
</evidence>
<dbReference type="Proteomes" id="UP001307889">
    <property type="component" value="Chromosome 1"/>
</dbReference>
<evidence type="ECO:0000256" key="10">
    <source>
        <dbReference type="SAM" id="Coils"/>
    </source>
</evidence>
<keyword evidence="6" id="KW-0418">Kinase</keyword>
<feature type="compositionally biased region" description="Basic and acidic residues" evidence="11">
    <location>
        <begin position="257"/>
        <end position="275"/>
    </location>
</feature>
<keyword evidence="10" id="KW-0175">Coiled coil</keyword>
<reference evidence="13 14" key="1">
    <citation type="submission" date="2023-09" db="EMBL/GenBank/DDBJ databases">
        <title>Nesidiocoris tenuis whole genome shotgun sequence.</title>
        <authorList>
            <person name="Shibata T."/>
            <person name="Shimoda M."/>
            <person name="Kobayashi T."/>
            <person name="Uehara T."/>
        </authorList>
    </citation>
    <scope>NUCLEOTIDE SEQUENCE [LARGE SCALE GENOMIC DNA]</scope>
    <source>
        <strain evidence="13 14">Japan</strain>
    </source>
</reference>
<keyword evidence="4" id="KW-0808">Transferase</keyword>
<dbReference type="InterPro" id="IPR008271">
    <property type="entry name" value="Ser/Thr_kinase_AS"/>
</dbReference>
<protein>
    <recommendedName>
        <fullName evidence="1">non-specific serine/threonine protein kinase</fullName>
        <ecNumber evidence="1">2.7.11.1</ecNumber>
    </recommendedName>
    <alternativeName>
        <fullName evidence="9">Heme-regulated eukaryotic initiation factor eIF-2-alpha kinase</fullName>
    </alternativeName>
</protein>
<dbReference type="PROSITE" id="PS00108">
    <property type="entry name" value="PROTEIN_KINASE_ST"/>
    <property type="match status" value="1"/>
</dbReference>
<evidence type="ECO:0000256" key="3">
    <source>
        <dbReference type="ARBA" id="ARBA00022553"/>
    </source>
</evidence>
<dbReference type="PANTHER" id="PTHR11042:SF187">
    <property type="entry name" value="EUKARYOTIC TRANSLATION INITIATION FACTOR 2-ALPHA KINASE 2"/>
    <property type="match status" value="1"/>
</dbReference>
<dbReference type="EC" id="2.7.11.1" evidence="1"/>
<evidence type="ECO:0000256" key="6">
    <source>
        <dbReference type="ARBA" id="ARBA00022777"/>
    </source>
</evidence>
<keyword evidence="14" id="KW-1185">Reference proteome</keyword>
<evidence type="ECO:0000256" key="2">
    <source>
        <dbReference type="ARBA" id="ARBA00022527"/>
    </source>
</evidence>
<keyword evidence="7" id="KW-0067">ATP-binding</keyword>
<dbReference type="EMBL" id="AP028909">
    <property type="protein sequence ID" value="BES89236.1"/>
    <property type="molecule type" value="Genomic_DNA"/>
</dbReference>
<dbReference type="InterPro" id="IPR054521">
    <property type="entry name" value="HRI2_3H"/>
</dbReference>
<keyword evidence="2" id="KW-0723">Serine/threonine-protein kinase</keyword>
<keyword evidence="13" id="KW-0648">Protein biosynthesis</keyword>
<dbReference type="InterPro" id="IPR011009">
    <property type="entry name" value="Kinase-like_dom_sf"/>
</dbReference>